<dbReference type="Proteomes" id="UP000799640">
    <property type="component" value="Unassembled WGS sequence"/>
</dbReference>
<accession>A0A6G1HP41</accession>
<keyword evidence="2" id="KW-1185">Reference proteome</keyword>
<gene>
    <name evidence="1" type="ORF">EJ06DRAFT_532633</name>
</gene>
<sequence>MSVRYVPRGKQLAIVPYQKQLCWPALSKILRPRAKLYHSHAKLCLDEEIHGPDAACKDDPDGAAHPDR</sequence>
<dbReference type="EMBL" id="ML996702">
    <property type="protein sequence ID" value="KAF2397636.1"/>
    <property type="molecule type" value="Genomic_DNA"/>
</dbReference>
<evidence type="ECO:0000313" key="2">
    <source>
        <dbReference type="Proteomes" id="UP000799640"/>
    </source>
</evidence>
<dbReference type="AlphaFoldDB" id="A0A6G1HP41"/>
<evidence type="ECO:0000313" key="1">
    <source>
        <dbReference type="EMBL" id="KAF2397636.1"/>
    </source>
</evidence>
<protein>
    <submittedName>
        <fullName evidence="1">Uncharacterized protein</fullName>
    </submittedName>
</protein>
<reference evidence="1" key="1">
    <citation type="journal article" date="2020" name="Stud. Mycol.">
        <title>101 Dothideomycetes genomes: a test case for predicting lifestyles and emergence of pathogens.</title>
        <authorList>
            <person name="Haridas S."/>
            <person name="Albert R."/>
            <person name="Binder M."/>
            <person name="Bloem J."/>
            <person name="Labutti K."/>
            <person name="Salamov A."/>
            <person name="Andreopoulos B."/>
            <person name="Baker S."/>
            <person name="Barry K."/>
            <person name="Bills G."/>
            <person name="Bluhm B."/>
            <person name="Cannon C."/>
            <person name="Castanera R."/>
            <person name="Culley D."/>
            <person name="Daum C."/>
            <person name="Ezra D."/>
            <person name="Gonzalez J."/>
            <person name="Henrissat B."/>
            <person name="Kuo A."/>
            <person name="Liang C."/>
            <person name="Lipzen A."/>
            <person name="Lutzoni F."/>
            <person name="Magnuson J."/>
            <person name="Mondo S."/>
            <person name="Nolan M."/>
            <person name="Ohm R."/>
            <person name="Pangilinan J."/>
            <person name="Park H.-J."/>
            <person name="Ramirez L."/>
            <person name="Alfaro M."/>
            <person name="Sun H."/>
            <person name="Tritt A."/>
            <person name="Yoshinaga Y."/>
            <person name="Zwiers L.-H."/>
            <person name="Turgeon B."/>
            <person name="Goodwin S."/>
            <person name="Spatafora J."/>
            <person name="Crous P."/>
            <person name="Grigoriev I."/>
        </authorList>
    </citation>
    <scope>NUCLEOTIDE SEQUENCE</scope>
    <source>
        <strain evidence="1">CBS 262.69</strain>
    </source>
</reference>
<name>A0A6G1HP41_9PEZI</name>
<proteinExistence type="predicted"/>
<organism evidence="1 2">
    <name type="scientific">Trichodelitschia bisporula</name>
    <dbReference type="NCBI Taxonomy" id="703511"/>
    <lineage>
        <taxon>Eukaryota</taxon>
        <taxon>Fungi</taxon>
        <taxon>Dikarya</taxon>
        <taxon>Ascomycota</taxon>
        <taxon>Pezizomycotina</taxon>
        <taxon>Dothideomycetes</taxon>
        <taxon>Dothideomycetes incertae sedis</taxon>
        <taxon>Phaeotrichales</taxon>
        <taxon>Phaeotrichaceae</taxon>
        <taxon>Trichodelitschia</taxon>
    </lineage>
</organism>